<sequence length="97" mass="10797">MPSANKTPNIGLNNWKGNEFPKRQDFVDDNFKIDEEIQGLKTKVENIDTTAEKTTIKDVNNYFTSDNVEGALNELATELNGQKARGVQIANSLLAKL</sequence>
<evidence type="ECO:0000313" key="1">
    <source>
        <dbReference type="EMBL" id="EQK42783.1"/>
    </source>
</evidence>
<evidence type="ECO:0000313" key="2">
    <source>
        <dbReference type="Proteomes" id="UP000015688"/>
    </source>
</evidence>
<protein>
    <submittedName>
        <fullName evidence="1">Uncharacterized protein</fullName>
    </submittedName>
</protein>
<accession>T4VMR6</accession>
<proteinExistence type="predicted"/>
<dbReference type="PATRIC" id="fig|1233171.3.peg.1618"/>
<dbReference type="AlphaFoldDB" id="T4VMR6"/>
<dbReference type="EMBL" id="AVNC01000015">
    <property type="protein sequence ID" value="EQK42783.1"/>
    <property type="molecule type" value="Genomic_DNA"/>
</dbReference>
<name>T4VMR6_PARBF</name>
<reference evidence="1 2" key="1">
    <citation type="submission" date="2013-06" db="EMBL/GenBank/DDBJ databases">
        <authorList>
            <person name="Walk S."/>
            <person name="Aronoff D."/>
            <person name="Young V.Y."/>
            <person name="Marsh J."/>
            <person name="Harrison L."/>
            <person name="Daugherty S.C."/>
            <person name="Shefchek K.A."/>
            <person name="Hine E.E."/>
            <person name="Tallon L.J."/>
            <person name="Sadzewicz L.K."/>
            <person name="Rasko D.A."/>
        </authorList>
    </citation>
    <scope>NUCLEOTIDE SEQUENCE [LARGE SCALE GENOMIC DNA]</scope>
    <source>
        <strain evidence="1 2">ATCC 638</strain>
    </source>
</reference>
<organism evidence="1 2">
    <name type="scientific">Paraclostridium bifermentans ATCC 638 = DSM 14991</name>
    <dbReference type="NCBI Taxonomy" id="1233171"/>
    <lineage>
        <taxon>Bacteria</taxon>
        <taxon>Bacillati</taxon>
        <taxon>Bacillota</taxon>
        <taxon>Clostridia</taxon>
        <taxon>Peptostreptococcales</taxon>
        <taxon>Peptostreptococcaceae</taxon>
        <taxon>Paraclostridium</taxon>
    </lineage>
</organism>
<dbReference type="Proteomes" id="UP000015688">
    <property type="component" value="Unassembled WGS sequence"/>
</dbReference>
<dbReference type="RefSeq" id="WP_021432897.1">
    <property type="nucleotide sequence ID" value="NZ_AVNC01000015.1"/>
</dbReference>
<dbReference type="GeneID" id="68210989"/>
<comment type="caution">
    <text evidence="1">The sequence shown here is derived from an EMBL/GenBank/DDBJ whole genome shotgun (WGS) entry which is preliminary data.</text>
</comment>
<gene>
    <name evidence="1" type="ORF">C672_1727</name>
</gene>